<proteinExistence type="predicted"/>
<dbReference type="GeneID" id="90967466"/>
<dbReference type="Proteomes" id="UP000510686">
    <property type="component" value="Chromosome 1"/>
</dbReference>
<evidence type="ECO:0000313" key="2">
    <source>
        <dbReference type="Proteomes" id="UP000510686"/>
    </source>
</evidence>
<evidence type="ECO:0000313" key="1">
    <source>
        <dbReference type="EMBL" id="QLI64008.1"/>
    </source>
</evidence>
<dbReference type="RefSeq" id="XP_065985682.1">
    <property type="nucleotide sequence ID" value="XM_066129785.1"/>
</dbReference>
<dbReference type="InterPro" id="IPR036291">
    <property type="entry name" value="NAD(P)-bd_dom_sf"/>
</dbReference>
<reference evidence="1 2" key="1">
    <citation type="submission" date="2020-07" db="EMBL/GenBank/DDBJ databases">
        <title>Telomere length de novo assembly of all 7 chromosomes of the fungus, Metarhizium brunneum, using a novel assembly pipeline.</title>
        <authorList>
            <person name="Saud z."/>
            <person name="Kortsinoglou A."/>
            <person name="Kouvelis V.N."/>
            <person name="Butt T.M."/>
        </authorList>
    </citation>
    <scope>NUCLEOTIDE SEQUENCE [LARGE SCALE GENOMIC DNA]</scope>
    <source>
        <strain evidence="1 2">4556</strain>
    </source>
</reference>
<organism evidence="1 2">
    <name type="scientific">Metarhizium brunneum</name>
    <dbReference type="NCBI Taxonomy" id="500148"/>
    <lineage>
        <taxon>Eukaryota</taxon>
        <taxon>Fungi</taxon>
        <taxon>Dikarya</taxon>
        <taxon>Ascomycota</taxon>
        <taxon>Pezizomycotina</taxon>
        <taxon>Sordariomycetes</taxon>
        <taxon>Hypocreomycetidae</taxon>
        <taxon>Hypocreales</taxon>
        <taxon>Clavicipitaceae</taxon>
        <taxon>Metarhizium</taxon>
    </lineage>
</organism>
<dbReference type="SUPFAM" id="SSF51735">
    <property type="entry name" value="NAD(P)-binding Rossmann-fold domains"/>
    <property type="match status" value="1"/>
</dbReference>
<dbReference type="Gene3D" id="3.40.50.720">
    <property type="entry name" value="NAD(P)-binding Rossmann-like Domain"/>
    <property type="match status" value="1"/>
</dbReference>
<dbReference type="EMBL" id="CP058932">
    <property type="protein sequence ID" value="QLI64008.1"/>
    <property type="molecule type" value="Genomic_DNA"/>
</dbReference>
<name>A0A7D5Z0Y8_9HYPO</name>
<keyword evidence="2" id="KW-1185">Reference proteome</keyword>
<sequence>MTEGWNIDFGRIVLHQRLSGIVLRLIQGLEEPDLSYSVVFVVLVMWGILCPVSEVPWASEIETALSRDGIKTLHAGRLEEATKVAGLLCLWLYNAHMLHQTRYFAAKTPALLQAAAQARFAPPVVWVPGTRSPRLGAAPLWGLARAVGIKHPGLCLHLNDLGQGDVTALVPAVSLGAEPEYAAWTVPRP</sequence>
<accession>A0A7D5Z0Y8</accession>
<dbReference type="KEGG" id="mbrn:90967466"/>
<dbReference type="AlphaFoldDB" id="A0A7D5Z0Y8"/>
<gene>
    <name evidence="1" type="primary">swnK_0</name>
    <name evidence="1" type="ORF">G6M90_00g016440</name>
</gene>
<protein>
    <submittedName>
        <fullName evidence="1">Reducing polyketide synthase</fullName>
    </submittedName>
</protein>